<dbReference type="EMBL" id="QUTI01021916">
    <property type="protein sequence ID" value="RLO08293.1"/>
    <property type="molecule type" value="Genomic_DNA"/>
</dbReference>
<dbReference type="EMBL" id="QUTF01013413">
    <property type="protein sequence ID" value="RHZ17968.1"/>
    <property type="molecule type" value="Genomic_DNA"/>
</dbReference>
<dbReference type="Proteomes" id="UP000266239">
    <property type="component" value="Unassembled WGS sequence"/>
</dbReference>
<dbReference type="Proteomes" id="UP000283543">
    <property type="component" value="Unassembled WGS sequence"/>
</dbReference>
<reference evidence="7 8" key="2">
    <citation type="submission" date="2018-08" db="EMBL/GenBank/DDBJ databases">
        <title>Aphanomyces genome sequencing and annotation.</title>
        <authorList>
            <person name="Minardi D."/>
            <person name="Oidtmann B."/>
            <person name="Van Der Giezen M."/>
            <person name="Studholme D.J."/>
        </authorList>
    </citation>
    <scope>NUCLEOTIDE SEQUENCE [LARGE SCALE GENOMIC DNA]</scope>
    <source>
        <strain evidence="4 8">197901</strain>
        <strain evidence="5 12">FDL457</strain>
        <strain evidence="1 7">Kv</strain>
        <strain evidence="3 11">Si</strain>
        <strain evidence="2 9">Yx</strain>
    </source>
</reference>
<evidence type="ECO:0000313" key="6">
    <source>
        <dbReference type="EMBL" id="RLO08293.1"/>
    </source>
</evidence>
<organism evidence="2 9">
    <name type="scientific">Aphanomyces astaci</name>
    <name type="common">Crayfish plague agent</name>
    <dbReference type="NCBI Taxonomy" id="112090"/>
    <lineage>
        <taxon>Eukaryota</taxon>
        <taxon>Sar</taxon>
        <taxon>Stramenopiles</taxon>
        <taxon>Oomycota</taxon>
        <taxon>Saprolegniomycetes</taxon>
        <taxon>Saprolegniales</taxon>
        <taxon>Verrucalvaceae</taxon>
        <taxon>Aphanomyces</taxon>
    </lineage>
</organism>
<dbReference type="Proteomes" id="UP000286510">
    <property type="component" value="Unassembled WGS sequence"/>
</dbReference>
<evidence type="ECO:0000313" key="9">
    <source>
        <dbReference type="Proteomes" id="UP000266239"/>
    </source>
</evidence>
<evidence type="ECO:0000313" key="8">
    <source>
        <dbReference type="Proteomes" id="UP000266196"/>
    </source>
</evidence>
<dbReference type="EMBL" id="QUSZ01007440">
    <property type="protein sequence ID" value="RHY02564.1"/>
    <property type="molecule type" value="Genomic_DNA"/>
</dbReference>
<reference evidence="6 10" key="1">
    <citation type="journal article" date="2018" name="J. Invertebr. Pathol.">
        <title>New genotyping method for the causative agent of crayfish plague (Aphanomyces astaci) based on whole genome data.</title>
        <authorList>
            <person name="Minardi D."/>
            <person name="Studholme D.J."/>
            <person name="van der Giezen M."/>
            <person name="Pretto T."/>
            <person name="Oidtmann B."/>
        </authorList>
    </citation>
    <scope>NUCLEOTIDE SEQUENCE [LARGE SCALE GENOMIC DNA]</scope>
    <source>
        <strain evidence="6 10">KB13</strain>
    </source>
</reference>
<dbReference type="Proteomes" id="UP000275652">
    <property type="component" value="Unassembled WGS sequence"/>
</dbReference>
<dbReference type="VEuPathDB" id="FungiDB:H257_13066"/>
<gene>
    <name evidence="2" type="ORF">DYB25_013248</name>
    <name evidence="5" type="ORF">DYB26_004504</name>
    <name evidence="6" type="ORF">DYB28_002321</name>
    <name evidence="4" type="ORF">DYB31_006038</name>
    <name evidence="3" type="ORF">DYB34_005466</name>
    <name evidence="1" type="ORF">DYB36_008357</name>
</gene>
<proteinExistence type="predicted"/>
<dbReference type="EMBL" id="QUTA01002081">
    <property type="protein sequence ID" value="RHY28738.1"/>
    <property type="molecule type" value="Genomic_DNA"/>
</dbReference>
<comment type="caution">
    <text evidence="2">The sequence shown here is derived from an EMBL/GenBank/DDBJ whole genome shotgun (WGS) entry which is preliminary data.</text>
</comment>
<evidence type="ECO:0000313" key="7">
    <source>
        <dbReference type="Proteomes" id="UP000265427"/>
    </source>
</evidence>
<accession>A0A397BVM3</accession>
<evidence type="ECO:0000313" key="1">
    <source>
        <dbReference type="EMBL" id="RHY02564.1"/>
    </source>
</evidence>
<sequence length="178" mass="21578">MEQSKRRQQRNTNAQLKAALAEFSMSNVSNERQFCRMKNIAYSTWQDWRLRDAKIVSSTRHGRHATLSGQGHKELIPFTDDILVYMRKRPEEEKYVRVFHLMQWVKRNHMSWLTEYFRDKNSEVVACATFRRLLLRIVERHRFRLREPCISKVSQQVLHEVWLGYAATLWNKYEPYEK</sequence>
<evidence type="ECO:0000313" key="5">
    <source>
        <dbReference type="EMBL" id="RHZ17968.1"/>
    </source>
</evidence>
<dbReference type="EMBL" id="QUTB01007250">
    <property type="protein sequence ID" value="RHY46778.1"/>
    <property type="molecule type" value="Genomic_DNA"/>
</dbReference>
<evidence type="ECO:0000313" key="2">
    <source>
        <dbReference type="EMBL" id="RHY28738.1"/>
    </source>
</evidence>
<dbReference type="Proteomes" id="UP000265427">
    <property type="component" value="Unassembled WGS sequence"/>
</dbReference>
<protein>
    <submittedName>
        <fullName evidence="2">Uncharacterized protein</fullName>
    </submittedName>
</protein>
<evidence type="ECO:0000313" key="4">
    <source>
        <dbReference type="EMBL" id="RHY79944.1"/>
    </source>
</evidence>
<evidence type="ECO:0000313" key="11">
    <source>
        <dbReference type="Proteomes" id="UP000283543"/>
    </source>
</evidence>
<dbReference type="Proteomes" id="UP000266196">
    <property type="component" value="Unassembled WGS sequence"/>
</dbReference>
<dbReference type="AlphaFoldDB" id="A0A397BVM3"/>
<evidence type="ECO:0000313" key="10">
    <source>
        <dbReference type="Proteomes" id="UP000275652"/>
    </source>
</evidence>
<dbReference type="EMBL" id="QUTE01023651">
    <property type="protein sequence ID" value="RHY79944.1"/>
    <property type="molecule type" value="Genomic_DNA"/>
</dbReference>
<name>A0A397BVM3_APHAT</name>
<evidence type="ECO:0000313" key="3">
    <source>
        <dbReference type="EMBL" id="RHY46778.1"/>
    </source>
</evidence>
<evidence type="ECO:0000313" key="12">
    <source>
        <dbReference type="Proteomes" id="UP000286510"/>
    </source>
</evidence>